<sequence length="211" mass="21675">MITTGLRKAVVGGAMLLAAGTGLVCAQNAHAQSAQTPPSAAGGPSADRRQPLVIESQGLEDSTVDLDPQRVRLRGQVSLRQGGFVLLADSVEVRKVDAGEVVATALAGRGQVPQFTQALPGGQNVTGTAQRMVFDSRTRQVTFSGDARFVRTQGGVTREDARAPAMVFDIASSRVSLQGQPRASAAAPAPATPGRVRIVITPDAATGPGTP</sequence>
<evidence type="ECO:0000313" key="2">
    <source>
        <dbReference type="Proteomes" id="UP001364695"/>
    </source>
</evidence>
<accession>A0ACC6P353</accession>
<reference evidence="1" key="1">
    <citation type="submission" date="2023-10" db="EMBL/GenBank/DDBJ databases">
        <title>Amphibacter perezi, gen. nov., sp. nov. a novel taxa of the family Comamonadaceae, class Betaproteobacteria isolated from the skin microbiota of Pelophylax perezi from different populations.</title>
        <authorList>
            <person name="Costa S."/>
            <person name="Proenca D.N."/>
            <person name="Lopes I."/>
            <person name="Morais P.V."/>
        </authorList>
    </citation>
    <scope>NUCLEOTIDE SEQUENCE</scope>
    <source>
        <strain evidence="1">SL12-8</strain>
    </source>
</reference>
<keyword evidence="2" id="KW-1185">Reference proteome</keyword>
<name>A0ACC6P353_9BURK</name>
<protein>
    <submittedName>
        <fullName evidence="1">LptA/OstA family protein</fullName>
    </submittedName>
</protein>
<dbReference type="EMBL" id="JAWDIE010000013">
    <property type="protein sequence ID" value="MEJ7138639.1"/>
    <property type="molecule type" value="Genomic_DNA"/>
</dbReference>
<evidence type="ECO:0000313" key="1">
    <source>
        <dbReference type="EMBL" id="MEJ7138639.1"/>
    </source>
</evidence>
<comment type="caution">
    <text evidence="1">The sequence shown here is derived from an EMBL/GenBank/DDBJ whole genome shotgun (WGS) entry which is preliminary data.</text>
</comment>
<dbReference type="Proteomes" id="UP001364695">
    <property type="component" value="Unassembled WGS sequence"/>
</dbReference>
<proteinExistence type="predicted"/>
<gene>
    <name evidence="1" type="ORF">RV045_09405</name>
</gene>
<organism evidence="1 2">
    <name type="scientific">Amphibiibacter pelophylacis</name>
    <dbReference type="NCBI Taxonomy" id="1799477"/>
    <lineage>
        <taxon>Bacteria</taxon>
        <taxon>Pseudomonadati</taxon>
        <taxon>Pseudomonadota</taxon>
        <taxon>Betaproteobacteria</taxon>
        <taxon>Burkholderiales</taxon>
        <taxon>Sphaerotilaceae</taxon>
        <taxon>Amphibiibacter</taxon>
    </lineage>
</organism>